<reference evidence="3" key="1">
    <citation type="submission" date="2017-08" db="EMBL/GenBank/DDBJ databases">
        <authorList>
            <person name="Varghese N."/>
            <person name="Submissions S."/>
        </authorList>
    </citation>
    <scope>NUCLEOTIDE SEQUENCE [LARGE SCALE GENOMIC DNA]</scope>
    <source>
        <strain evidence="3">JC22</strain>
    </source>
</reference>
<name>A0A285TLS7_9BACL</name>
<dbReference type="SUPFAM" id="SSF52540">
    <property type="entry name" value="P-loop containing nucleoside triphosphate hydrolases"/>
    <property type="match status" value="1"/>
</dbReference>
<dbReference type="PANTHER" id="PTHR13696">
    <property type="entry name" value="P-LOOP CONTAINING NUCLEOSIDE TRIPHOSPHATE HYDROLASE"/>
    <property type="match status" value="1"/>
</dbReference>
<organism evidence="2 3">
    <name type="scientific">Ureibacillus xyleni</name>
    <dbReference type="NCBI Taxonomy" id="614648"/>
    <lineage>
        <taxon>Bacteria</taxon>
        <taxon>Bacillati</taxon>
        <taxon>Bacillota</taxon>
        <taxon>Bacilli</taxon>
        <taxon>Bacillales</taxon>
        <taxon>Caryophanaceae</taxon>
        <taxon>Ureibacillus</taxon>
    </lineage>
</organism>
<dbReference type="EMBL" id="OBMQ01000013">
    <property type="protein sequence ID" value="SOC21693.1"/>
    <property type="molecule type" value="Genomic_DNA"/>
</dbReference>
<dbReference type="CDD" id="cd02042">
    <property type="entry name" value="ParAB_family"/>
    <property type="match status" value="1"/>
</dbReference>
<dbReference type="InterPro" id="IPR050678">
    <property type="entry name" value="DNA_Partitioning_ATPase"/>
</dbReference>
<gene>
    <name evidence="2" type="ORF">SAMN05880501_11345</name>
</gene>
<dbReference type="Pfam" id="PF13614">
    <property type="entry name" value="AAA_31"/>
    <property type="match status" value="1"/>
</dbReference>
<dbReference type="OrthoDB" id="9815116at2"/>
<feature type="domain" description="AAA" evidence="1">
    <location>
        <begin position="6"/>
        <end position="178"/>
    </location>
</feature>
<dbReference type="AlphaFoldDB" id="A0A285TLS7"/>
<keyword evidence="3" id="KW-1185">Reference proteome</keyword>
<sequence length="284" mass="32333">MAIKMVFGNQKGGVGKSTCSYLFTLLLSLRGYKVLLIDMDKQANSTHWLINTFNKLHLLNENTPTIQDAIVNEDFRSAIMPLSENVDIIPNGKDLDGIDIFLFKKLGDENHPAFNFYLRKLVSEVEGDYDFIIWDTPPTQNTYTKNALAASDYAIGVVKCETSSLNGAKDFQDTTVTLGKIMEAIKLKPVQFAGVIIYLFSSQGTLRKEVVEDIRAEFGELAYENIIKARDRIERYTKTPLDLESKLDHHDKNALKMYEELLDEILERMGIHNENRESKSYSIF</sequence>
<dbReference type="Gene3D" id="3.40.50.300">
    <property type="entry name" value="P-loop containing nucleotide triphosphate hydrolases"/>
    <property type="match status" value="1"/>
</dbReference>
<proteinExistence type="predicted"/>
<dbReference type="InterPro" id="IPR027417">
    <property type="entry name" value="P-loop_NTPase"/>
</dbReference>
<dbReference type="Proteomes" id="UP000219636">
    <property type="component" value="Unassembled WGS sequence"/>
</dbReference>
<dbReference type="RefSeq" id="WP_097074663.1">
    <property type="nucleotide sequence ID" value="NZ_OBMQ01000013.1"/>
</dbReference>
<evidence type="ECO:0000313" key="3">
    <source>
        <dbReference type="Proteomes" id="UP000219636"/>
    </source>
</evidence>
<accession>A0A285TLS7</accession>
<evidence type="ECO:0000259" key="1">
    <source>
        <dbReference type="Pfam" id="PF13614"/>
    </source>
</evidence>
<protein>
    <submittedName>
        <fullName evidence="2">Cellulose biosynthesis protein BcsQ</fullName>
    </submittedName>
</protein>
<dbReference type="PANTHER" id="PTHR13696:SF99">
    <property type="entry name" value="COBYRINIC ACID AC-DIAMIDE SYNTHASE"/>
    <property type="match status" value="1"/>
</dbReference>
<evidence type="ECO:0000313" key="2">
    <source>
        <dbReference type="EMBL" id="SOC21693.1"/>
    </source>
</evidence>
<dbReference type="InterPro" id="IPR025669">
    <property type="entry name" value="AAA_dom"/>
</dbReference>